<feature type="compositionally biased region" description="Low complexity" evidence="4">
    <location>
        <begin position="381"/>
        <end position="394"/>
    </location>
</feature>
<evidence type="ECO:0000313" key="6">
    <source>
        <dbReference type="Proteomes" id="UP001153069"/>
    </source>
</evidence>
<dbReference type="Pfam" id="PF12796">
    <property type="entry name" value="Ank_2"/>
    <property type="match status" value="2"/>
</dbReference>
<gene>
    <name evidence="5" type="ORF">SEMRO_1107_G242110.1</name>
</gene>
<dbReference type="AlphaFoldDB" id="A0A9N8HPN1"/>
<dbReference type="Proteomes" id="UP001153069">
    <property type="component" value="Unassembled WGS sequence"/>
</dbReference>
<evidence type="ECO:0000313" key="5">
    <source>
        <dbReference type="EMBL" id="CAB9520497.1"/>
    </source>
</evidence>
<keyword evidence="6" id="KW-1185">Reference proteome</keyword>
<protein>
    <submittedName>
        <fullName evidence="5">Ankyrin Repeat Protein</fullName>
    </submittedName>
</protein>
<feature type="repeat" description="ANK" evidence="3">
    <location>
        <begin position="631"/>
        <end position="663"/>
    </location>
</feature>
<feature type="compositionally biased region" description="Polar residues" evidence="4">
    <location>
        <begin position="701"/>
        <end position="717"/>
    </location>
</feature>
<dbReference type="OrthoDB" id="38351at2759"/>
<proteinExistence type="predicted"/>
<organism evidence="5 6">
    <name type="scientific">Seminavis robusta</name>
    <dbReference type="NCBI Taxonomy" id="568900"/>
    <lineage>
        <taxon>Eukaryota</taxon>
        <taxon>Sar</taxon>
        <taxon>Stramenopiles</taxon>
        <taxon>Ochrophyta</taxon>
        <taxon>Bacillariophyta</taxon>
        <taxon>Bacillariophyceae</taxon>
        <taxon>Bacillariophycidae</taxon>
        <taxon>Naviculales</taxon>
        <taxon>Naviculaceae</taxon>
        <taxon>Seminavis</taxon>
    </lineage>
</organism>
<feature type="compositionally biased region" description="Low complexity" evidence="4">
    <location>
        <begin position="166"/>
        <end position="182"/>
    </location>
</feature>
<sequence length="848" mass="91861">MAQQQPSLSLFESVTNKDYDAIADLYADNARRTILSFLAMRHRWSPFVGIEKSEEKCNEFLQQIACQESKLGYVSAEQSPPVHSFGADDVQYHSVLNELGLFLTETVSGEDILCKEDDFGDEGYQDMDCDFPTTKLPHQASWKSTSTAATERVSWATSSSASLSSSTTSRAYSRSNSNSSGSSHHEANEGVNRLLWDSAAIYSDSRPPSNFVVYNANGDNTRNGGREEGPPLFDGSVANSTPPPLGGISAGPSGGSGTILHLACALDAPLALALLLAMGADARSTHTAFRRLMIHEAACNGSIQCLTLLLELGQACAQGDEQEDRKMMTKRLPESARYTATQELRFLDQNAAASYSEYQRRRSKEVRSRGGLFGVGGGGNQSQSASSCSSSTSSTTDKPKGDFLQFLRMFRDFTAMVKNGFMTELDAARAILARASLAEPSRVSLAHSCTFQKGPFALSRGIFRPRGGGCADGHGNTPLHWAAFKNEVKCVSLLLAYNADPNARAHPSGWTPLHDAAYSNSKESIALLVGSGAQVDARANSGATPLCFAAQEDAADAAFLLLERGADLATRCAGGPYVRSDDDNGNNHHPHSRFSGYTPLHYCAHYNAHHAARVLLANTAAKKAMEISDLSERLPIHVAVARGSSDVLRELLHAGARVETPQSRQRAQSLVQRRAEAAVERPAVPPTPRARNLQPPGAVLSTPTRASPAGSDSTPVSSPVLRAMIPAQPINSSKPWNCLSQRSIDECRALISHAEQNWTPERHLLFTPADRRAVMELLRVGKRLELQGSGIFLDLWPLILSFCGRGWFEIEGQKKEGEEEDMPMCSVARLTYERNGDADLLMLPSLTR</sequence>
<dbReference type="PANTHER" id="PTHR24198:SF165">
    <property type="entry name" value="ANKYRIN REPEAT-CONTAINING PROTEIN-RELATED"/>
    <property type="match status" value="1"/>
</dbReference>
<dbReference type="InterPro" id="IPR036770">
    <property type="entry name" value="Ankyrin_rpt-contain_sf"/>
</dbReference>
<dbReference type="Gene3D" id="1.25.40.20">
    <property type="entry name" value="Ankyrin repeat-containing domain"/>
    <property type="match status" value="3"/>
</dbReference>
<dbReference type="SUPFAM" id="SSF48403">
    <property type="entry name" value="Ankyrin repeat"/>
    <property type="match status" value="1"/>
</dbReference>
<evidence type="ECO:0000256" key="3">
    <source>
        <dbReference type="PROSITE-ProRule" id="PRU00023"/>
    </source>
</evidence>
<feature type="region of interest" description="Disordered" evidence="4">
    <location>
        <begin position="658"/>
        <end position="717"/>
    </location>
</feature>
<dbReference type="PROSITE" id="PS50297">
    <property type="entry name" value="ANK_REP_REGION"/>
    <property type="match status" value="4"/>
</dbReference>
<dbReference type="PANTHER" id="PTHR24198">
    <property type="entry name" value="ANKYRIN REPEAT AND PROTEIN KINASE DOMAIN-CONTAINING PROTEIN"/>
    <property type="match status" value="1"/>
</dbReference>
<evidence type="ECO:0000256" key="1">
    <source>
        <dbReference type="ARBA" id="ARBA00022737"/>
    </source>
</evidence>
<feature type="repeat" description="ANK" evidence="3">
    <location>
        <begin position="474"/>
        <end position="506"/>
    </location>
</feature>
<feature type="repeat" description="ANK" evidence="3">
    <location>
        <begin position="508"/>
        <end position="540"/>
    </location>
</feature>
<accession>A0A9N8HPN1</accession>
<feature type="region of interest" description="Disordered" evidence="4">
    <location>
        <begin position="358"/>
        <end position="398"/>
    </location>
</feature>
<dbReference type="SMART" id="SM00248">
    <property type="entry name" value="ANK"/>
    <property type="match status" value="7"/>
</dbReference>
<feature type="compositionally biased region" description="Gly residues" evidence="4">
    <location>
        <begin position="371"/>
        <end position="380"/>
    </location>
</feature>
<reference evidence="5" key="1">
    <citation type="submission" date="2020-06" db="EMBL/GenBank/DDBJ databases">
        <authorList>
            <consortium name="Plant Systems Biology data submission"/>
        </authorList>
    </citation>
    <scope>NUCLEOTIDE SEQUENCE</scope>
    <source>
        <strain evidence="5">D6</strain>
    </source>
</reference>
<keyword evidence="1" id="KW-0677">Repeat</keyword>
<name>A0A9N8HPN1_9STRA</name>
<evidence type="ECO:0000256" key="4">
    <source>
        <dbReference type="SAM" id="MobiDB-lite"/>
    </source>
</evidence>
<feature type="compositionally biased region" description="Polar residues" evidence="4">
    <location>
        <begin position="660"/>
        <end position="671"/>
    </location>
</feature>
<feature type="repeat" description="ANK" evidence="3">
    <location>
        <begin position="541"/>
        <end position="573"/>
    </location>
</feature>
<dbReference type="InterPro" id="IPR002110">
    <property type="entry name" value="Ankyrin_rpt"/>
</dbReference>
<comment type="caution">
    <text evidence="5">The sequence shown here is derived from an EMBL/GenBank/DDBJ whole genome shotgun (WGS) entry which is preliminary data.</text>
</comment>
<evidence type="ECO:0000256" key="2">
    <source>
        <dbReference type="ARBA" id="ARBA00023043"/>
    </source>
</evidence>
<dbReference type="PROSITE" id="PS50088">
    <property type="entry name" value="ANK_REPEAT"/>
    <property type="match status" value="4"/>
</dbReference>
<feature type="region of interest" description="Disordered" evidence="4">
    <location>
        <begin position="166"/>
        <end position="187"/>
    </location>
</feature>
<dbReference type="EMBL" id="CAICTM010001105">
    <property type="protein sequence ID" value="CAB9520497.1"/>
    <property type="molecule type" value="Genomic_DNA"/>
</dbReference>
<keyword evidence="2 3" id="KW-0040">ANK repeat</keyword>